<feature type="transmembrane region" description="Helical" evidence="1">
    <location>
        <begin position="78"/>
        <end position="95"/>
    </location>
</feature>
<feature type="transmembrane region" description="Helical" evidence="1">
    <location>
        <begin position="261"/>
        <end position="283"/>
    </location>
</feature>
<proteinExistence type="predicted"/>
<dbReference type="AlphaFoldDB" id="J5KEU0"/>
<dbReference type="HOGENOM" id="CLU_045810_0_0_6"/>
<dbReference type="EMBL" id="JH611175">
    <property type="protein sequence ID" value="EJP73233.1"/>
    <property type="molecule type" value="Genomic_DNA"/>
</dbReference>
<feature type="transmembrane region" description="Helical" evidence="1">
    <location>
        <begin position="166"/>
        <end position="187"/>
    </location>
</feature>
<name>J5KEU0_9GAMM</name>
<feature type="transmembrane region" description="Helical" evidence="1">
    <location>
        <begin position="107"/>
        <end position="130"/>
    </location>
</feature>
<feature type="transmembrane region" description="Helical" evidence="1">
    <location>
        <begin position="199"/>
        <end position="221"/>
    </location>
</feature>
<feature type="transmembrane region" description="Helical" evidence="1">
    <location>
        <begin position="376"/>
        <end position="396"/>
    </location>
</feature>
<keyword evidence="1" id="KW-0812">Transmembrane</keyword>
<dbReference type="Proteomes" id="UP000010116">
    <property type="component" value="Unassembled WGS sequence"/>
</dbReference>
<evidence type="ECO:0000256" key="1">
    <source>
        <dbReference type="SAM" id="Phobius"/>
    </source>
</evidence>
<gene>
    <name evidence="2" type="ORF">NT02SARS_1536</name>
</gene>
<feature type="transmembrane region" description="Helical" evidence="1">
    <location>
        <begin position="27"/>
        <end position="49"/>
    </location>
</feature>
<evidence type="ECO:0000313" key="3">
    <source>
        <dbReference type="Proteomes" id="UP000010116"/>
    </source>
</evidence>
<sequence length="446" mass="47954">MNKSGIKWGPFTLRIPFIHTKLLTAEFLQGLVISGATALAAAPVGMALGLSLNEAIAACFIASVLITSSPIIFGEPMAAGWITPALPLVIGFFMTKGMFDGVYRVETFHYMSAMAIEFTILVLVLGLTGIGKLIVERVPNGLKSGIILGAALAAFYQIFFSDFDRYIGNAPVSMISALLICTVTTFSEPFKRLAQNNKILALIGSLGLLPGFIVAAIVGYITGEISWSIELGLAVPAVGDVYSQTSPLSIGFPPSEMYLEVLPLVIIGYLLLFGDFVTGIEVIKEGQEKRPDEIIDIDINRSHNSVGIRNALGAIINPFFPTQGALWTGVHVVVIERWKQGKEAMGSLFDGIHSYYLMGIPFLFFVVPFIDIMEPLMIVALGVTLILTGLACSYIAMSLAIKNSEKAVSLVTAVLIAFGGEYMWLGILIGLLLSYALVDNNEIKNG</sequence>
<organism evidence="2 3">
    <name type="scientific">SAR86 cluster bacterium SAR86B</name>
    <dbReference type="NCBI Taxonomy" id="1123867"/>
    <lineage>
        <taxon>Bacteria</taxon>
        <taxon>Pseudomonadati</taxon>
        <taxon>Pseudomonadota</taxon>
        <taxon>Gammaproteobacteria</taxon>
        <taxon>SAR86 cluster</taxon>
    </lineage>
</organism>
<protein>
    <submittedName>
        <fullName evidence="2">Putative membrane protein</fullName>
    </submittedName>
</protein>
<feature type="transmembrane region" description="Helical" evidence="1">
    <location>
        <begin position="408"/>
        <end position="438"/>
    </location>
</feature>
<evidence type="ECO:0000313" key="2">
    <source>
        <dbReference type="EMBL" id="EJP73233.1"/>
    </source>
</evidence>
<feature type="transmembrane region" description="Helical" evidence="1">
    <location>
        <begin position="142"/>
        <end position="160"/>
    </location>
</feature>
<keyword evidence="1" id="KW-1133">Transmembrane helix</keyword>
<feature type="transmembrane region" description="Helical" evidence="1">
    <location>
        <begin position="352"/>
        <end position="370"/>
    </location>
</feature>
<accession>J5KEU0</accession>
<keyword evidence="1" id="KW-0472">Membrane</keyword>
<reference evidence="2 3" key="1">
    <citation type="journal article" date="2012" name="ISME J.">
        <title>Genomic insights to SAR86, an abundant and uncultivated marine bacterial lineage.</title>
        <authorList>
            <person name="Dupont C.L."/>
            <person name="Rusch D.B."/>
            <person name="Yooseph S."/>
            <person name="Lombardo M.J."/>
            <person name="Richter R.A."/>
            <person name="Valas R."/>
            <person name="Novotny M."/>
            <person name="Yee-Greenbaum J."/>
            <person name="Selengut J.D."/>
            <person name="Haft D.H."/>
            <person name="Halpern A.L."/>
            <person name="Lasken R.S."/>
            <person name="Nealson K."/>
            <person name="Friedman R."/>
            <person name="Venter J.C."/>
        </authorList>
    </citation>
    <scope>NUCLEOTIDE SEQUENCE [LARGE SCALE GENOMIC DNA]</scope>
</reference>